<reference evidence="12 13" key="1">
    <citation type="journal article" date="2019" name="Environ. Microbiol.">
        <title>At the nexus of three kingdoms: the genome of the mycorrhizal fungus Gigaspora margarita provides insights into plant, endobacterial and fungal interactions.</title>
        <authorList>
            <person name="Venice F."/>
            <person name="Ghignone S."/>
            <person name="Salvioli di Fossalunga A."/>
            <person name="Amselem J."/>
            <person name="Novero M."/>
            <person name="Xianan X."/>
            <person name="Sedzielewska Toro K."/>
            <person name="Morin E."/>
            <person name="Lipzen A."/>
            <person name="Grigoriev I.V."/>
            <person name="Henrissat B."/>
            <person name="Martin F.M."/>
            <person name="Bonfante P."/>
        </authorList>
    </citation>
    <scope>NUCLEOTIDE SEQUENCE [LARGE SCALE GENOMIC DNA]</scope>
    <source>
        <strain evidence="12 13">BEG34</strain>
    </source>
</reference>
<comment type="similarity">
    <text evidence="10">Belongs to the chitin synthase family.</text>
</comment>
<dbReference type="InterPro" id="IPR000719">
    <property type="entry name" value="Prot_kinase_dom"/>
</dbReference>
<dbReference type="GO" id="GO:0030428">
    <property type="term" value="C:cell septum"/>
    <property type="evidence" value="ECO:0007669"/>
    <property type="project" value="TreeGrafter"/>
</dbReference>
<comment type="subcellular location">
    <subcellularLocation>
        <location evidence="1 10">Cell membrane</location>
        <topology evidence="1 10">Multi-pass membrane protein</topology>
    </subcellularLocation>
</comment>
<feature type="transmembrane region" description="Helical" evidence="10">
    <location>
        <begin position="679"/>
        <end position="706"/>
    </location>
</feature>
<organism evidence="12 13">
    <name type="scientific">Gigaspora margarita</name>
    <dbReference type="NCBI Taxonomy" id="4874"/>
    <lineage>
        <taxon>Eukaryota</taxon>
        <taxon>Fungi</taxon>
        <taxon>Fungi incertae sedis</taxon>
        <taxon>Mucoromycota</taxon>
        <taxon>Glomeromycotina</taxon>
        <taxon>Glomeromycetes</taxon>
        <taxon>Diversisporales</taxon>
        <taxon>Gigasporaceae</taxon>
        <taxon>Gigaspora</taxon>
    </lineage>
</organism>
<dbReference type="GO" id="GO:0006031">
    <property type="term" value="P:chitin biosynthetic process"/>
    <property type="evidence" value="ECO:0007669"/>
    <property type="project" value="UniProtKB-UniRule"/>
</dbReference>
<evidence type="ECO:0000256" key="7">
    <source>
        <dbReference type="ARBA" id="ARBA00022989"/>
    </source>
</evidence>
<keyword evidence="3 10" id="KW-1003">Cell membrane</keyword>
<dbReference type="InterPro" id="IPR013616">
    <property type="entry name" value="Chitin_synth_N"/>
</dbReference>
<dbReference type="GO" id="GO:0071555">
    <property type="term" value="P:cell wall organization"/>
    <property type="evidence" value="ECO:0007669"/>
    <property type="project" value="UniProtKB-KW"/>
</dbReference>
<evidence type="ECO:0000256" key="4">
    <source>
        <dbReference type="ARBA" id="ARBA00022676"/>
    </source>
</evidence>
<dbReference type="PANTHER" id="PTHR22914:SF9">
    <property type="entry name" value="CHITIN SYNTHASE 1"/>
    <property type="match status" value="1"/>
</dbReference>
<dbReference type="GO" id="GO:0005886">
    <property type="term" value="C:plasma membrane"/>
    <property type="evidence" value="ECO:0007669"/>
    <property type="project" value="UniProtKB-SubCell"/>
</dbReference>
<evidence type="ECO:0000313" key="12">
    <source>
        <dbReference type="EMBL" id="KAF0538224.1"/>
    </source>
</evidence>
<dbReference type="PROSITE" id="PS50011">
    <property type="entry name" value="PROTEIN_KINASE_DOM"/>
    <property type="match status" value="1"/>
</dbReference>
<keyword evidence="9 10" id="KW-0961">Cell wall biogenesis/degradation</keyword>
<proteinExistence type="inferred from homology"/>
<sequence length="752" mass="87040">MLILQYEMMEIYVIIYKKKQELNYYKISWTELIKIATEITLGLEYLHSNGIVHRDLHSKNILINDGKALITDFGISRQLNGSTTSSSAVFGMIPYIDPFCIENKYKRDKKSDIYSLGVIFWELTSGIPPFNNFSSMAIMIEIANGTREKMVENTPLDYANLYNRCWSSSPDQRPTLNEILTELEKLSIETNIEFIINDISTKIDVKSPIERYSDDSIMDYTNSDSDCPVPLDLLKNFRNISSNEFTNMKYTACTCKPDNFKKENFTLRQIEYVPSRETELFILITMNDEDEIQLSHTLNGIIENIAYLCSLEDSEIWDENGWKKVVVCIISNGRNNINERALAYLALLVPIRKTMDDGIFPTQILFCLKEKEKDNADSFQWFFNAFCQILNPKICILIKAGVKPGDKSIYNLWKAFLKPHIAGACGKLVAMKDQTLIKLLNPIVGAQIFEHEISNILDRPSESIFGYIQILPEDFSAYRYLSLQDIKNNIGNTSILSTSYLKYNYHLCFDLVSKHNRSWILHYESSSQAEIDISSNLSEFIHQQRCRLNQNFFATLYAFKRFYFIWKSGHSILRKIVLQIKIICHIYHLLFLWSAPGIYCTFLFLMGHMFNNVLYSTTGNVFAFSDILHNSKWRDVVPLILSTFTIFFIIYTCSRALIYDFTSIHNNSSNYYFYDKFNPILGLIVSSSTNIISCILHYICLTAFYLNGINIYTFFNTTISQKSLIPTEIECINTFKDAFRKDIVNISLPVEE</sequence>
<accession>A0A8H4ER55</accession>
<keyword evidence="7 10" id="KW-1133">Transmembrane helix</keyword>
<dbReference type="Proteomes" id="UP000439903">
    <property type="component" value="Unassembled WGS sequence"/>
</dbReference>
<evidence type="ECO:0000256" key="1">
    <source>
        <dbReference type="ARBA" id="ARBA00004651"/>
    </source>
</evidence>
<dbReference type="GO" id="GO:0005524">
    <property type="term" value="F:ATP binding"/>
    <property type="evidence" value="ECO:0007669"/>
    <property type="project" value="InterPro"/>
</dbReference>
<evidence type="ECO:0000256" key="10">
    <source>
        <dbReference type="RuleBase" id="RU366040"/>
    </source>
</evidence>
<evidence type="ECO:0000256" key="6">
    <source>
        <dbReference type="ARBA" id="ARBA00022692"/>
    </source>
</evidence>
<comment type="caution">
    <text evidence="12">The sequence shown here is derived from an EMBL/GenBank/DDBJ whole genome shotgun (WGS) entry which is preliminary data.</text>
</comment>
<evidence type="ECO:0000256" key="8">
    <source>
        <dbReference type="ARBA" id="ARBA00023136"/>
    </source>
</evidence>
<comment type="function">
    <text evidence="10">Polymerizes chitin, a structural polymer of the cell wall and septum, by transferring the sugar moiety of UDP-GlcNAc to the non-reducing end of the growing chitin polymer.</text>
</comment>
<keyword evidence="5 10" id="KW-0808">Transferase</keyword>
<dbReference type="SUPFAM" id="SSF56112">
    <property type="entry name" value="Protein kinase-like (PK-like)"/>
    <property type="match status" value="1"/>
</dbReference>
<dbReference type="InterPro" id="IPR001245">
    <property type="entry name" value="Ser-Thr/Tyr_kinase_cat_dom"/>
</dbReference>
<dbReference type="Pfam" id="PF08407">
    <property type="entry name" value="Chitin_synth_1N"/>
    <property type="match status" value="1"/>
</dbReference>
<feature type="domain" description="Protein kinase" evidence="11">
    <location>
        <begin position="1"/>
        <end position="195"/>
    </location>
</feature>
<comment type="caution">
    <text evidence="10">Lacks conserved residue(s) required for the propagation of feature annotation.</text>
</comment>
<evidence type="ECO:0000259" key="11">
    <source>
        <dbReference type="PROSITE" id="PS50011"/>
    </source>
</evidence>
<keyword evidence="13" id="KW-1185">Reference proteome</keyword>
<keyword evidence="6 10" id="KW-0812">Transmembrane</keyword>
<evidence type="ECO:0000256" key="9">
    <source>
        <dbReference type="ARBA" id="ARBA00023316"/>
    </source>
</evidence>
<evidence type="ECO:0000313" key="13">
    <source>
        <dbReference type="Proteomes" id="UP000439903"/>
    </source>
</evidence>
<keyword evidence="4 10" id="KW-0328">Glycosyltransferase</keyword>
<dbReference type="EC" id="2.4.1.16" evidence="2 10"/>
<dbReference type="AlphaFoldDB" id="A0A8H4ER55"/>
<name>A0A8H4ER55_GIGMA</name>
<feature type="transmembrane region" description="Helical" evidence="10">
    <location>
        <begin position="636"/>
        <end position="659"/>
    </location>
</feature>
<dbReference type="InterPro" id="IPR011009">
    <property type="entry name" value="Kinase-like_dom_sf"/>
</dbReference>
<dbReference type="Pfam" id="PF01644">
    <property type="entry name" value="Chitin_synth_1"/>
    <property type="match status" value="2"/>
</dbReference>
<dbReference type="EMBL" id="WTPW01000184">
    <property type="protein sequence ID" value="KAF0538224.1"/>
    <property type="molecule type" value="Genomic_DNA"/>
</dbReference>
<gene>
    <name evidence="12" type="ORF">F8M41_008046</name>
</gene>
<comment type="catalytic activity">
    <reaction evidence="10">
        <text>[(1-&gt;4)-N-acetyl-beta-D-glucosaminyl](n) + UDP-N-acetyl-alpha-D-glucosamine = [(1-&gt;4)-N-acetyl-beta-D-glucosaminyl](n+1) + UDP + H(+)</text>
        <dbReference type="Rhea" id="RHEA:16637"/>
        <dbReference type="Rhea" id="RHEA-COMP:9593"/>
        <dbReference type="Rhea" id="RHEA-COMP:9595"/>
        <dbReference type="ChEBI" id="CHEBI:15378"/>
        <dbReference type="ChEBI" id="CHEBI:17029"/>
        <dbReference type="ChEBI" id="CHEBI:57705"/>
        <dbReference type="ChEBI" id="CHEBI:58223"/>
        <dbReference type="EC" id="2.4.1.16"/>
    </reaction>
</comment>
<dbReference type="Pfam" id="PF07714">
    <property type="entry name" value="PK_Tyr_Ser-Thr"/>
    <property type="match status" value="1"/>
</dbReference>
<keyword evidence="8 10" id="KW-0472">Membrane</keyword>
<dbReference type="OrthoDB" id="2432009at2759"/>
<evidence type="ECO:0000256" key="2">
    <source>
        <dbReference type="ARBA" id="ARBA00012543"/>
    </source>
</evidence>
<dbReference type="GO" id="GO:0004672">
    <property type="term" value="F:protein kinase activity"/>
    <property type="evidence" value="ECO:0007669"/>
    <property type="project" value="InterPro"/>
</dbReference>
<evidence type="ECO:0000256" key="3">
    <source>
        <dbReference type="ARBA" id="ARBA00022475"/>
    </source>
</evidence>
<dbReference type="PANTHER" id="PTHR22914">
    <property type="entry name" value="CHITIN SYNTHASE"/>
    <property type="match status" value="1"/>
</dbReference>
<protein>
    <recommendedName>
        <fullName evidence="2 10">Chitin synthase</fullName>
        <ecNumber evidence="2 10">2.4.1.16</ecNumber>
    </recommendedName>
</protein>
<dbReference type="GO" id="GO:0004100">
    <property type="term" value="F:chitin synthase activity"/>
    <property type="evidence" value="ECO:0007669"/>
    <property type="project" value="UniProtKB-UniRule"/>
</dbReference>
<evidence type="ECO:0000256" key="5">
    <source>
        <dbReference type="ARBA" id="ARBA00022679"/>
    </source>
</evidence>
<dbReference type="Gene3D" id="1.10.510.10">
    <property type="entry name" value="Transferase(Phosphotransferase) domain 1"/>
    <property type="match status" value="1"/>
</dbReference>
<feature type="transmembrane region" description="Helical" evidence="10">
    <location>
        <begin position="586"/>
        <end position="606"/>
    </location>
</feature>
<dbReference type="InterPro" id="IPR004835">
    <property type="entry name" value="Chitin_synth"/>
</dbReference>